<dbReference type="PANTHER" id="PTHR42715:SF12">
    <property type="entry name" value="BETA-GLUCOSIDASE G-RELATED"/>
    <property type="match status" value="1"/>
</dbReference>
<keyword evidence="10" id="KW-0325">Glycoprotein</keyword>
<dbReference type="PANTHER" id="PTHR42715">
    <property type="entry name" value="BETA-GLUCOSIDASE"/>
    <property type="match status" value="1"/>
</dbReference>
<evidence type="ECO:0000256" key="9">
    <source>
        <dbReference type="ARBA" id="ARBA00023001"/>
    </source>
</evidence>
<comment type="similarity">
    <text evidence="4">Belongs to the glycosyl hydrolase 3 family.</text>
</comment>
<evidence type="ECO:0000256" key="5">
    <source>
        <dbReference type="ARBA" id="ARBA00012744"/>
    </source>
</evidence>
<keyword evidence="16" id="KW-1185">Reference proteome</keyword>
<keyword evidence="13" id="KW-0624">Polysaccharide degradation</keyword>
<keyword evidence="7" id="KW-0732">Signal</keyword>
<comment type="subcellular location">
    <subcellularLocation>
        <location evidence="2">Secreted</location>
    </subcellularLocation>
</comment>
<keyword evidence="11" id="KW-0119">Carbohydrate metabolism</keyword>
<evidence type="ECO:0000256" key="12">
    <source>
        <dbReference type="ARBA" id="ARBA00023295"/>
    </source>
</evidence>
<dbReference type="EC" id="3.2.1.21" evidence="5"/>
<organism evidence="15 16">
    <name type="scientific">Penicillium vulpinum</name>
    <dbReference type="NCBI Taxonomy" id="29845"/>
    <lineage>
        <taxon>Eukaryota</taxon>
        <taxon>Fungi</taxon>
        <taxon>Dikarya</taxon>
        <taxon>Ascomycota</taxon>
        <taxon>Pezizomycotina</taxon>
        <taxon>Eurotiomycetes</taxon>
        <taxon>Eurotiomycetidae</taxon>
        <taxon>Eurotiales</taxon>
        <taxon>Aspergillaceae</taxon>
        <taxon>Penicillium</taxon>
    </lineage>
</organism>
<evidence type="ECO:0000256" key="7">
    <source>
        <dbReference type="ARBA" id="ARBA00022729"/>
    </source>
</evidence>
<dbReference type="AlphaFoldDB" id="A0A1V6RFA7"/>
<keyword evidence="9" id="KW-0136">Cellulose degradation</keyword>
<dbReference type="GO" id="GO:0008422">
    <property type="term" value="F:beta-glucosidase activity"/>
    <property type="evidence" value="ECO:0007669"/>
    <property type="project" value="UniProtKB-EC"/>
</dbReference>
<sequence>MIHVKYHVFIKLYSVETIRSHQGGSVQATAKHFIGNEQETQRNTTIAPNATVTDVIQEALSSNIDDRTMHELYLWPFANAVHAQASNFMCSNQCLNGSYACKNSNAPQKSA</sequence>
<evidence type="ECO:0000313" key="15">
    <source>
        <dbReference type="EMBL" id="OQE00194.1"/>
    </source>
</evidence>
<name>A0A1V6RFA7_9EURO</name>
<keyword evidence="12" id="KW-0326">Glycosidase</keyword>
<comment type="caution">
    <text evidence="15">The sequence shown here is derived from an EMBL/GenBank/DDBJ whole genome shotgun (WGS) entry which is preliminary data.</text>
</comment>
<reference evidence="16" key="1">
    <citation type="journal article" date="2017" name="Nat. Microbiol.">
        <title>Global analysis of biosynthetic gene clusters reveals vast potential of secondary metabolite production in Penicillium species.</title>
        <authorList>
            <person name="Nielsen J.C."/>
            <person name="Grijseels S."/>
            <person name="Prigent S."/>
            <person name="Ji B."/>
            <person name="Dainat J."/>
            <person name="Nielsen K.F."/>
            <person name="Frisvad J.C."/>
            <person name="Workman M."/>
            <person name="Nielsen J."/>
        </authorList>
    </citation>
    <scope>NUCLEOTIDE SEQUENCE [LARGE SCALE GENOMIC DNA]</scope>
    <source>
        <strain evidence="16">IBT 29486</strain>
    </source>
</reference>
<keyword evidence="6" id="KW-0964">Secreted</keyword>
<dbReference type="EMBL" id="MDYP01000056">
    <property type="protein sequence ID" value="OQE00194.1"/>
    <property type="molecule type" value="Genomic_DNA"/>
</dbReference>
<dbReference type="InterPro" id="IPR050288">
    <property type="entry name" value="Cellulose_deg_GH3"/>
</dbReference>
<evidence type="ECO:0000256" key="8">
    <source>
        <dbReference type="ARBA" id="ARBA00022801"/>
    </source>
</evidence>
<dbReference type="Gene3D" id="3.20.20.300">
    <property type="entry name" value="Glycoside hydrolase, family 3, N-terminal domain"/>
    <property type="match status" value="1"/>
</dbReference>
<dbReference type="STRING" id="29845.A0A1V6RFA7"/>
<gene>
    <name evidence="15" type="ORF">PENVUL_c056G02704</name>
</gene>
<evidence type="ECO:0000256" key="11">
    <source>
        <dbReference type="ARBA" id="ARBA00023277"/>
    </source>
</evidence>
<evidence type="ECO:0000256" key="1">
    <source>
        <dbReference type="ARBA" id="ARBA00000448"/>
    </source>
</evidence>
<evidence type="ECO:0000256" key="10">
    <source>
        <dbReference type="ARBA" id="ARBA00023180"/>
    </source>
</evidence>
<evidence type="ECO:0000256" key="6">
    <source>
        <dbReference type="ARBA" id="ARBA00022525"/>
    </source>
</evidence>
<accession>A0A1V6RFA7</accession>
<protein>
    <recommendedName>
        <fullName evidence="5">beta-glucosidase</fullName>
        <ecNumber evidence="5">3.2.1.21</ecNumber>
    </recommendedName>
</protein>
<proteinExistence type="inferred from homology"/>
<dbReference type="GO" id="GO:0005576">
    <property type="term" value="C:extracellular region"/>
    <property type="evidence" value="ECO:0007669"/>
    <property type="project" value="UniProtKB-SubCell"/>
</dbReference>
<comment type="catalytic activity">
    <reaction evidence="1">
        <text>Hydrolysis of terminal, non-reducing beta-D-glucosyl residues with release of beta-D-glucose.</text>
        <dbReference type="EC" id="3.2.1.21"/>
    </reaction>
</comment>
<evidence type="ECO:0000256" key="13">
    <source>
        <dbReference type="ARBA" id="ARBA00023326"/>
    </source>
</evidence>
<evidence type="ECO:0000256" key="2">
    <source>
        <dbReference type="ARBA" id="ARBA00004613"/>
    </source>
</evidence>
<dbReference type="InterPro" id="IPR017853">
    <property type="entry name" value="GH"/>
</dbReference>
<dbReference type="GO" id="GO:0030245">
    <property type="term" value="P:cellulose catabolic process"/>
    <property type="evidence" value="ECO:0007669"/>
    <property type="project" value="UniProtKB-KW"/>
</dbReference>
<dbReference type="InterPro" id="IPR036962">
    <property type="entry name" value="Glyco_hydro_3_N_sf"/>
</dbReference>
<dbReference type="SUPFAM" id="SSF51445">
    <property type="entry name" value="(Trans)glycosidases"/>
    <property type="match status" value="1"/>
</dbReference>
<comment type="pathway">
    <text evidence="3">Glycan metabolism; cellulose degradation.</text>
</comment>
<evidence type="ECO:0000313" key="16">
    <source>
        <dbReference type="Proteomes" id="UP000191518"/>
    </source>
</evidence>
<comment type="function">
    <text evidence="14">Beta-glucosidases are one of a number of cellulolytic enzymes involved in the degradation of cellulosic biomass. Catalyzes the last step releasing glucose from the inhibitory cellobiose.</text>
</comment>
<keyword evidence="8" id="KW-0378">Hydrolase</keyword>
<evidence type="ECO:0000256" key="3">
    <source>
        <dbReference type="ARBA" id="ARBA00004987"/>
    </source>
</evidence>
<evidence type="ECO:0000256" key="4">
    <source>
        <dbReference type="ARBA" id="ARBA00005336"/>
    </source>
</evidence>
<evidence type="ECO:0000256" key="14">
    <source>
        <dbReference type="ARBA" id="ARBA00024983"/>
    </source>
</evidence>
<dbReference type="Proteomes" id="UP000191518">
    <property type="component" value="Unassembled WGS sequence"/>
</dbReference>